<dbReference type="EMBL" id="RJUL01000004">
    <property type="protein sequence ID" value="ROQ27611.1"/>
    <property type="molecule type" value="Genomic_DNA"/>
</dbReference>
<comment type="subcellular location">
    <subcellularLocation>
        <location evidence="1">Cytoplasm</location>
        <location evidence="1">Nucleoid</location>
    </subcellularLocation>
</comment>
<dbReference type="PANTHER" id="PTHR38772">
    <property type="match status" value="1"/>
</dbReference>
<dbReference type="PANTHER" id="PTHR38772:SF1">
    <property type="entry name" value="NUCLEOID-ASSOCIATED PROTEIN YEJK"/>
    <property type="match status" value="1"/>
</dbReference>
<dbReference type="RefSeq" id="WP_050658259.1">
    <property type="nucleotide sequence ID" value="NZ_JBLXAC010000004.1"/>
</dbReference>
<dbReference type="InterPro" id="IPR007358">
    <property type="entry name" value="Nucleoid_associated_NdpA"/>
</dbReference>
<accession>A0A3N1PK99</accession>
<comment type="similarity">
    <text evidence="2">Belongs to the YejK family.</text>
</comment>
<dbReference type="Proteomes" id="UP000268033">
    <property type="component" value="Unassembled WGS sequence"/>
</dbReference>
<dbReference type="NCBIfam" id="NF001557">
    <property type="entry name" value="PRK00378.1"/>
    <property type="match status" value="1"/>
</dbReference>
<dbReference type="STRING" id="584787.GCA_001247655_02697"/>
<organism evidence="4 5">
    <name type="scientific">Gallaecimonas pentaromativorans</name>
    <dbReference type="NCBI Taxonomy" id="584787"/>
    <lineage>
        <taxon>Bacteria</taxon>
        <taxon>Pseudomonadati</taxon>
        <taxon>Pseudomonadota</taxon>
        <taxon>Gammaproteobacteria</taxon>
        <taxon>Enterobacterales</taxon>
        <taxon>Gallaecimonadaceae</taxon>
        <taxon>Gallaecimonas</taxon>
    </lineage>
</organism>
<name>A0A3N1PK99_9GAMM</name>
<gene>
    <name evidence="4" type="ORF">EDC28_104262</name>
</gene>
<proteinExistence type="inferred from homology"/>
<evidence type="ECO:0000256" key="2">
    <source>
        <dbReference type="ARBA" id="ARBA00009035"/>
    </source>
</evidence>
<evidence type="ECO:0000313" key="4">
    <source>
        <dbReference type="EMBL" id="ROQ27611.1"/>
    </source>
</evidence>
<evidence type="ECO:0000256" key="1">
    <source>
        <dbReference type="ARBA" id="ARBA00004453"/>
    </source>
</evidence>
<dbReference type="Pfam" id="PF04245">
    <property type="entry name" value="NA37"/>
    <property type="match status" value="1"/>
</dbReference>
<protein>
    <submittedName>
        <fullName evidence="4">Nucleoid-associated protein</fullName>
    </submittedName>
</protein>
<evidence type="ECO:0000313" key="5">
    <source>
        <dbReference type="Proteomes" id="UP000268033"/>
    </source>
</evidence>
<sequence>MSIDVKAVILHRLDLNQEGLLVVRPREQQLPNSDAVSNLIAELHASYAAKPGKGFAAFKDGGSGFAEALANYLDGQQPFVPFSLQAAELLQAQLNHYALIETGYLLIAHYQHLAVDKLLVMQLKAQDSVTITDALELGQTRFLELKSLQLAASIDLTAWQVEPERRQYISFIRGRAGRKVSDFFLDFLGCEEGVNAKAQSQALLTAVDDYCAAAGLEGQERQEVGKQVFDYCKEKASSGDEVNVAELSDALPPWEGESRFADFAVQGEYGLEDKFPVEQSALKPLVKFSGTGAGVTISFEEKHLGERVVYNAATDTLTIKGLPANLRDQLKRRLGSTD</sequence>
<dbReference type="GO" id="GO:0003690">
    <property type="term" value="F:double-stranded DNA binding"/>
    <property type="evidence" value="ECO:0007669"/>
    <property type="project" value="TreeGrafter"/>
</dbReference>
<keyword evidence="5" id="KW-1185">Reference proteome</keyword>
<dbReference type="GO" id="GO:0003727">
    <property type="term" value="F:single-stranded RNA binding"/>
    <property type="evidence" value="ECO:0007669"/>
    <property type="project" value="TreeGrafter"/>
</dbReference>
<evidence type="ECO:0000256" key="3">
    <source>
        <dbReference type="ARBA" id="ARBA00022490"/>
    </source>
</evidence>
<reference evidence="4 5" key="1">
    <citation type="submission" date="2018-11" db="EMBL/GenBank/DDBJ databases">
        <title>Genomic Encyclopedia of Type Strains, Phase IV (KMG-IV): sequencing the most valuable type-strain genomes for metagenomic binning, comparative biology and taxonomic classification.</title>
        <authorList>
            <person name="Goeker M."/>
        </authorList>
    </citation>
    <scope>NUCLEOTIDE SEQUENCE [LARGE SCALE GENOMIC DNA]</scope>
    <source>
        <strain evidence="4 5">DSM 21945</strain>
    </source>
</reference>
<comment type="caution">
    <text evidence="4">The sequence shown here is derived from an EMBL/GenBank/DDBJ whole genome shotgun (WGS) entry which is preliminary data.</text>
</comment>
<dbReference type="OrthoDB" id="9131762at2"/>
<dbReference type="GO" id="GO:0043590">
    <property type="term" value="C:bacterial nucleoid"/>
    <property type="evidence" value="ECO:0007669"/>
    <property type="project" value="TreeGrafter"/>
</dbReference>
<keyword evidence="3" id="KW-0963">Cytoplasm</keyword>
<dbReference type="AlphaFoldDB" id="A0A3N1PK99"/>